<comment type="caution">
    <text evidence="4">The sequence shown here is derived from an EMBL/GenBank/DDBJ whole genome shotgun (WGS) entry which is preliminary data.</text>
</comment>
<dbReference type="InterPro" id="IPR019791">
    <property type="entry name" value="Haem_peroxidase_animal"/>
</dbReference>
<keyword evidence="5" id="KW-1185">Reference proteome</keyword>
<comment type="subcellular location">
    <subcellularLocation>
        <location evidence="1">Secreted</location>
    </subcellularLocation>
</comment>
<dbReference type="EMBL" id="BONF01000039">
    <property type="protein sequence ID" value="GIF84618.1"/>
    <property type="molecule type" value="Genomic_DNA"/>
</dbReference>
<keyword evidence="4" id="KW-0560">Oxidoreductase</keyword>
<dbReference type="CDD" id="cd09819">
    <property type="entry name" value="An_peroxidase_bacterial_1"/>
    <property type="match status" value="1"/>
</dbReference>
<evidence type="ECO:0000256" key="1">
    <source>
        <dbReference type="ARBA" id="ARBA00004613"/>
    </source>
</evidence>
<dbReference type="PANTHER" id="PTHR11475">
    <property type="entry name" value="OXIDASE/PEROXIDASE"/>
    <property type="match status" value="1"/>
</dbReference>
<dbReference type="PROSITE" id="PS50292">
    <property type="entry name" value="PEROXIDASE_3"/>
    <property type="match status" value="1"/>
</dbReference>
<dbReference type="GO" id="GO:0020037">
    <property type="term" value="F:heme binding"/>
    <property type="evidence" value="ECO:0007669"/>
    <property type="project" value="InterPro"/>
</dbReference>
<dbReference type="PANTHER" id="PTHR11475:SF4">
    <property type="entry name" value="CHORION PEROXIDASE"/>
    <property type="match status" value="1"/>
</dbReference>
<protein>
    <submittedName>
        <fullName evidence="4">Heme peroxidase</fullName>
    </submittedName>
</protein>
<dbReference type="InterPro" id="IPR010255">
    <property type="entry name" value="Haem_peroxidase_sf"/>
</dbReference>
<keyword evidence="4" id="KW-0575">Peroxidase</keyword>
<dbReference type="GO" id="GO:0004601">
    <property type="term" value="F:peroxidase activity"/>
    <property type="evidence" value="ECO:0007669"/>
    <property type="project" value="UniProtKB-KW"/>
</dbReference>
<accession>A0A8J3JTC0</accession>
<keyword evidence="2" id="KW-0964">Secreted</keyword>
<evidence type="ECO:0000256" key="3">
    <source>
        <dbReference type="ARBA" id="ARBA00023180"/>
    </source>
</evidence>
<evidence type="ECO:0000313" key="5">
    <source>
        <dbReference type="Proteomes" id="UP000601223"/>
    </source>
</evidence>
<dbReference type="Gene3D" id="1.10.640.10">
    <property type="entry name" value="Haem peroxidase domain superfamily, animal type"/>
    <property type="match status" value="1"/>
</dbReference>
<dbReference type="AlphaFoldDB" id="A0A8J3JTC0"/>
<dbReference type="SUPFAM" id="SSF48113">
    <property type="entry name" value="Heme-dependent peroxidases"/>
    <property type="match status" value="1"/>
</dbReference>
<evidence type="ECO:0000256" key="2">
    <source>
        <dbReference type="ARBA" id="ARBA00022525"/>
    </source>
</evidence>
<sequence length="481" mass="53194">MDLAESKTPFRHSDPLRGVENVAKSQLFEGRFGRMFRRLPAFEPDDATIAAIAEAMAEPNGGDPSGDNDQIPAGFTFLGQFIDHDLTFDPVSSLDRQNDPDALTNFRTPRFDLDSVYGRGPADQPYLYDKTNRDKFLIGEHDNELDLPRSSQGVALIGDPRNDENIFISQLHLTLLLFHNRVFDRRADFAQAAPQAGETEFAAVQRVVRWHYQWLVVHDFLRRVVGEQTLGDVLVREPLTAGGPPVEKTRLTFFTWRNQPFMPVEFSVAAYRFAHSMIRGRYTVNSNVPSRPIFTSTPIAESDPLSHLGGLRPLPAGWQVEWRRFFEVDAANPPQPSRKIDTEIAGPLLALPPEVAPRMPSLAQRNLTRGVRLGLPSGQAVARALGQTPLTDDQLGLPKPGPAPLWYYLLREANQLAGGKHLGPVGGRIVAEVFLGLLAADPSSYLRADPGWTPFLPSATAGDFTMADLIKFTGFGLTPVA</sequence>
<name>A0A8J3JTC0_9ACTN</name>
<dbReference type="GO" id="GO:0005576">
    <property type="term" value="C:extracellular region"/>
    <property type="evidence" value="ECO:0007669"/>
    <property type="project" value="UniProtKB-SubCell"/>
</dbReference>
<dbReference type="InterPro" id="IPR037120">
    <property type="entry name" value="Haem_peroxidase_sf_animal"/>
</dbReference>
<dbReference type="Pfam" id="PF03098">
    <property type="entry name" value="An_peroxidase"/>
    <property type="match status" value="1"/>
</dbReference>
<evidence type="ECO:0000313" key="4">
    <source>
        <dbReference type="EMBL" id="GIF84618.1"/>
    </source>
</evidence>
<proteinExistence type="predicted"/>
<keyword evidence="3" id="KW-0325">Glycoprotein</keyword>
<dbReference type="GO" id="GO:0006979">
    <property type="term" value="P:response to oxidative stress"/>
    <property type="evidence" value="ECO:0007669"/>
    <property type="project" value="InterPro"/>
</dbReference>
<gene>
    <name evidence="4" type="ORF">Cba03nite_59670</name>
</gene>
<dbReference type="Proteomes" id="UP000601223">
    <property type="component" value="Unassembled WGS sequence"/>
</dbReference>
<organism evidence="4 5">
    <name type="scientific">Catellatospora bangladeshensis</name>
    <dbReference type="NCBI Taxonomy" id="310355"/>
    <lineage>
        <taxon>Bacteria</taxon>
        <taxon>Bacillati</taxon>
        <taxon>Actinomycetota</taxon>
        <taxon>Actinomycetes</taxon>
        <taxon>Micromonosporales</taxon>
        <taxon>Micromonosporaceae</taxon>
        <taxon>Catellatospora</taxon>
    </lineage>
</organism>
<reference evidence="4 5" key="1">
    <citation type="submission" date="2021-01" db="EMBL/GenBank/DDBJ databases">
        <title>Whole genome shotgun sequence of Catellatospora bangladeshensis NBRC 107357.</title>
        <authorList>
            <person name="Komaki H."/>
            <person name="Tamura T."/>
        </authorList>
    </citation>
    <scope>NUCLEOTIDE SEQUENCE [LARGE SCALE GENOMIC DNA]</scope>
    <source>
        <strain evidence="4 5">NBRC 107357</strain>
    </source>
</reference>